<gene>
    <name evidence="6" type="ORF">DI632_06250</name>
</gene>
<evidence type="ECO:0000256" key="2">
    <source>
        <dbReference type="ARBA" id="ARBA00023015"/>
    </source>
</evidence>
<evidence type="ECO:0000313" key="6">
    <source>
        <dbReference type="EMBL" id="PZO78622.1"/>
    </source>
</evidence>
<keyword evidence="4" id="KW-0804">Transcription</keyword>
<evidence type="ECO:0000256" key="1">
    <source>
        <dbReference type="ARBA" id="ARBA00022491"/>
    </source>
</evidence>
<evidence type="ECO:0000256" key="3">
    <source>
        <dbReference type="ARBA" id="ARBA00023125"/>
    </source>
</evidence>
<dbReference type="Proteomes" id="UP000248614">
    <property type="component" value="Unassembled WGS sequence"/>
</dbReference>
<dbReference type="SMART" id="SM00342">
    <property type="entry name" value="HTH_ARAC"/>
    <property type="match status" value="1"/>
</dbReference>
<proteinExistence type="predicted"/>
<dbReference type="PROSITE" id="PS00041">
    <property type="entry name" value="HTH_ARAC_FAMILY_1"/>
    <property type="match status" value="1"/>
</dbReference>
<dbReference type="PROSITE" id="PS01124">
    <property type="entry name" value="HTH_ARAC_FAMILY_2"/>
    <property type="match status" value="1"/>
</dbReference>
<dbReference type="InterPro" id="IPR018062">
    <property type="entry name" value="HTH_AraC-typ_CS"/>
</dbReference>
<evidence type="ECO:0000256" key="4">
    <source>
        <dbReference type="ARBA" id="ARBA00023163"/>
    </source>
</evidence>
<dbReference type="FunFam" id="1.10.10.60:FF:000132">
    <property type="entry name" value="AraC family transcriptional regulator"/>
    <property type="match status" value="1"/>
</dbReference>
<dbReference type="InterPro" id="IPR018060">
    <property type="entry name" value="HTH_AraC"/>
</dbReference>
<evidence type="ECO:0000259" key="5">
    <source>
        <dbReference type="PROSITE" id="PS01124"/>
    </source>
</evidence>
<dbReference type="InterPro" id="IPR009057">
    <property type="entry name" value="Homeodomain-like_sf"/>
</dbReference>
<dbReference type="Pfam" id="PF12833">
    <property type="entry name" value="HTH_18"/>
    <property type="match status" value="1"/>
</dbReference>
<dbReference type="SUPFAM" id="SSF46689">
    <property type="entry name" value="Homeodomain-like"/>
    <property type="match status" value="2"/>
</dbReference>
<reference evidence="6 7" key="1">
    <citation type="submission" date="2017-08" db="EMBL/GenBank/DDBJ databases">
        <title>Infants hospitalized years apart are colonized by the same room-sourced microbial strains.</title>
        <authorList>
            <person name="Brooks B."/>
            <person name="Olm M.R."/>
            <person name="Firek B.A."/>
            <person name="Baker R."/>
            <person name="Thomas B.C."/>
            <person name="Morowitz M.J."/>
            <person name="Banfield J.F."/>
        </authorList>
    </citation>
    <scope>NUCLEOTIDE SEQUENCE [LARGE SCALE GENOMIC DNA]</scope>
    <source>
        <strain evidence="6">S2_018_000_R3_110</strain>
    </source>
</reference>
<protein>
    <recommendedName>
        <fullName evidence="5">HTH araC/xylS-type domain-containing protein</fullName>
    </recommendedName>
</protein>
<dbReference type="PANTHER" id="PTHR11019:SF159">
    <property type="entry name" value="TRANSCRIPTIONAL REGULATOR-RELATED"/>
    <property type="match status" value="1"/>
</dbReference>
<keyword evidence="2" id="KW-0805">Transcription regulation</keyword>
<dbReference type="EMBL" id="QFNF01000011">
    <property type="protein sequence ID" value="PZO78622.1"/>
    <property type="molecule type" value="Genomic_DNA"/>
</dbReference>
<dbReference type="GO" id="GO:0043565">
    <property type="term" value="F:sequence-specific DNA binding"/>
    <property type="evidence" value="ECO:0007669"/>
    <property type="project" value="InterPro"/>
</dbReference>
<name>A0A2W4ZDF3_9SPHN</name>
<dbReference type="GO" id="GO:0003700">
    <property type="term" value="F:DNA-binding transcription factor activity"/>
    <property type="evidence" value="ECO:0007669"/>
    <property type="project" value="InterPro"/>
</dbReference>
<comment type="caution">
    <text evidence="6">The sequence shown here is derived from an EMBL/GenBank/DDBJ whole genome shotgun (WGS) entry which is preliminary data.</text>
</comment>
<dbReference type="Gene3D" id="1.10.10.60">
    <property type="entry name" value="Homeodomain-like"/>
    <property type="match status" value="1"/>
</dbReference>
<organism evidence="6 7">
    <name type="scientific">Sphingomonas hengshuiensis</name>
    <dbReference type="NCBI Taxonomy" id="1609977"/>
    <lineage>
        <taxon>Bacteria</taxon>
        <taxon>Pseudomonadati</taxon>
        <taxon>Pseudomonadota</taxon>
        <taxon>Alphaproteobacteria</taxon>
        <taxon>Sphingomonadales</taxon>
        <taxon>Sphingomonadaceae</taxon>
        <taxon>Sphingomonas</taxon>
    </lineage>
</organism>
<feature type="domain" description="HTH araC/xylS-type" evidence="5">
    <location>
        <begin position="45"/>
        <end position="142"/>
    </location>
</feature>
<evidence type="ECO:0000313" key="7">
    <source>
        <dbReference type="Proteomes" id="UP000248614"/>
    </source>
</evidence>
<keyword evidence="3" id="KW-0238">DNA-binding</keyword>
<keyword evidence="1" id="KW-0678">Repressor</keyword>
<dbReference type="PANTHER" id="PTHR11019">
    <property type="entry name" value="HTH-TYPE TRANSCRIPTIONAL REGULATOR NIMR"/>
    <property type="match status" value="1"/>
</dbReference>
<dbReference type="AlphaFoldDB" id="A0A2W4ZDF3"/>
<sequence>MAAGDGARCGTSDRDGALAALLVQELSALPERPLRITLPRDPRLRRVCEAIVARPADDRGIDEWSREAGMARRTFTQSFRDETGMAFAGWRRQVRLAEAAERIAAGQPIGRVAYDLGYESSSAFTAMFRRTLGAAPTHWMRRN</sequence>
<accession>A0A2W4ZDF3</accession>